<evidence type="ECO:0000256" key="1">
    <source>
        <dbReference type="SAM" id="Phobius"/>
    </source>
</evidence>
<evidence type="ECO:0000313" key="3">
    <source>
        <dbReference type="Proteomes" id="UP000196102"/>
    </source>
</evidence>
<dbReference type="EMBL" id="MAAX01000183">
    <property type="protein sequence ID" value="OUS11164.1"/>
    <property type="molecule type" value="Genomic_DNA"/>
</dbReference>
<organism evidence="2 3">
    <name type="scientific">Nonlabens dokdonensis</name>
    <dbReference type="NCBI Taxonomy" id="328515"/>
    <lineage>
        <taxon>Bacteria</taxon>
        <taxon>Pseudomonadati</taxon>
        <taxon>Bacteroidota</taxon>
        <taxon>Flavobacteriia</taxon>
        <taxon>Flavobacteriales</taxon>
        <taxon>Flavobacteriaceae</taxon>
        <taxon>Nonlabens</taxon>
    </lineage>
</organism>
<comment type="caution">
    <text evidence="2">The sequence shown here is derived from an EMBL/GenBank/DDBJ whole genome shotgun (WGS) entry which is preliminary data.</text>
</comment>
<feature type="transmembrane region" description="Helical" evidence="1">
    <location>
        <begin position="41"/>
        <end position="59"/>
    </location>
</feature>
<keyword evidence="1" id="KW-0812">Transmembrane</keyword>
<name>A0A1Z8ALE1_9FLAO</name>
<proteinExistence type="predicted"/>
<sequence>MKEFWKAWKERFRSTNKNNDTTTVENYYRDKDRETGNNGNWFKYLFIFSALLIISTFAISKYRKKEFNSYSKKTKAKVLLVKFNFQPDGSGMSSTGYGFDRIEYQYNVENKTYKNYQDIVNFEYKEYFESDITKSDSIFIIYDSRNPQHSKIQKLKE</sequence>
<gene>
    <name evidence="2" type="ORF">A9Q93_11870</name>
</gene>
<accession>A0A1Z8ALE1</accession>
<keyword evidence="1" id="KW-1133">Transmembrane helix</keyword>
<dbReference type="AlphaFoldDB" id="A0A1Z8ALE1"/>
<dbReference type="RefSeq" id="WP_303687660.1">
    <property type="nucleotide sequence ID" value="NZ_CAJXYO010000045.1"/>
</dbReference>
<reference evidence="3" key="1">
    <citation type="journal article" date="2017" name="Proc. Natl. Acad. Sci. U.S.A.">
        <title>Simulation of Deepwater Horizon oil plume reveals substrate specialization within a complex community of hydrocarbon-degraders.</title>
        <authorList>
            <person name="Hu P."/>
            <person name="Dubinsky E.A."/>
            <person name="Probst A.J."/>
            <person name="Wang J."/>
            <person name="Sieber C.M.K."/>
            <person name="Tom L.M."/>
            <person name="Gardinali P."/>
            <person name="Banfield J.F."/>
            <person name="Atlas R.M."/>
            <person name="Andersen G.L."/>
        </authorList>
    </citation>
    <scope>NUCLEOTIDE SEQUENCE [LARGE SCALE GENOMIC DNA]</scope>
</reference>
<dbReference type="Proteomes" id="UP000196102">
    <property type="component" value="Unassembled WGS sequence"/>
</dbReference>
<protein>
    <recommendedName>
        <fullName evidence="4">DUF3592 domain containing protein</fullName>
    </recommendedName>
</protein>
<evidence type="ECO:0008006" key="4">
    <source>
        <dbReference type="Google" id="ProtNLM"/>
    </source>
</evidence>
<evidence type="ECO:0000313" key="2">
    <source>
        <dbReference type="EMBL" id="OUS11164.1"/>
    </source>
</evidence>
<keyword evidence="1" id="KW-0472">Membrane</keyword>